<sequence length="66" mass="7869">MQAQRWEDTGKRFHPKTDRFVYSDQKWYFITREDGCMGPYESKEAAEDGLCSFLMELLEKNKICPI</sequence>
<reference evidence="2 3" key="1">
    <citation type="submission" date="2017-05" db="EMBL/GenBank/DDBJ databases">
        <title>Genomic insights into alkan degradation activity of Oleiphilus messinensis.</title>
        <authorList>
            <person name="Kozyavkin S.A."/>
            <person name="Slesarev A.I."/>
            <person name="Golyshin P.N."/>
            <person name="Korzhenkov A."/>
            <person name="Golyshina O.N."/>
            <person name="Toshchakov S.V."/>
        </authorList>
    </citation>
    <scope>NUCLEOTIDE SEQUENCE [LARGE SCALE GENOMIC DNA]</scope>
    <source>
        <strain evidence="2 3">ME102</strain>
    </source>
</reference>
<keyword evidence="3" id="KW-1185">Reference proteome</keyword>
<dbReference type="OrthoDB" id="6199386at2"/>
<dbReference type="KEGG" id="ome:OLMES_3836"/>
<feature type="domain" description="DUF6316" evidence="1">
    <location>
        <begin position="7"/>
        <end position="56"/>
    </location>
</feature>
<evidence type="ECO:0000259" key="1">
    <source>
        <dbReference type="Pfam" id="PF19837"/>
    </source>
</evidence>
<gene>
    <name evidence="2" type="ORF">OLMES_3836</name>
</gene>
<organism evidence="2 3">
    <name type="scientific">Oleiphilus messinensis</name>
    <dbReference type="NCBI Taxonomy" id="141451"/>
    <lineage>
        <taxon>Bacteria</taxon>
        <taxon>Pseudomonadati</taxon>
        <taxon>Pseudomonadota</taxon>
        <taxon>Gammaproteobacteria</taxon>
        <taxon>Oceanospirillales</taxon>
        <taxon>Oleiphilaceae</taxon>
        <taxon>Oleiphilus</taxon>
    </lineage>
</organism>
<dbReference type="Pfam" id="PF19837">
    <property type="entry name" value="DUF6316"/>
    <property type="match status" value="1"/>
</dbReference>
<evidence type="ECO:0000313" key="2">
    <source>
        <dbReference type="EMBL" id="ARU57856.1"/>
    </source>
</evidence>
<dbReference type="Proteomes" id="UP000196027">
    <property type="component" value="Chromosome"/>
</dbReference>
<name>A0A1Y0IDJ5_9GAMM</name>
<dbReference type="EMBL" id="CP021425">
    <property type="protein sequence ID" value="ARU57856.1"/>
    <property type="molecule type" value="Genomic_DNA"/>
</dbReference>
<dbReference type="AlphaFoldDB" id="A0A1Y0IDJ5"/>
<protein>
    <recommendedName>
        <fullName evidence="1">DUF6316 domain-containing protein</fullName>
    </recommendedName>
</protein>
<proteinExistence type="predicted"/>
<accession>A0A1Y0IDJ5</accession>
<dbReference type="InterPro" id="IPR045630">
    <property type="entry name" value="DUF6316"/>
</dbReference>
<evidence type="ECO:0000313" key="3">
    <source>
        <dbReference type="Proteomes" id="UP000196027"/>
    </source>
</evidence>
<dbReference type="RefSeq" id="WP_087462704.1">
    <property type="nucleotide sequence ID" value="NZ_CP021425.1"/>
</dbReference>